<evidence type="ECO:0000256" key="1">
    <source>
        <dbReference type="SAM" id="MobiDB-lite"/>
    </source>
</evidence>
<evidence type="ECO:0008006" key="5">
    <source>
        <dbReference type="Google" id="ProtNLM"/>
    </source>
</evidence>
<evidence type="ECO:0000313" key="3">
    <source>
        <dbReference type="EMBL" id="QDT64394.1"/>
    </source>
</evidence>
<feature type="transmembrane region" description="Helical" evidence="2">
    <location>
        <begin position="27"/>
        <end position="48"/>
    </location>
</feature>
<dbReference type="KEGG" id="chya:V22_16280"/>
<dbReference type="OrthoDB" id="270597at2"/>
<dbReference type="Proteomes" id="UP000319976">
    <property type="component" value="Chromosome"/>
</dbReference>
<reference evidence="3 4" key="1">
    <citation type="submission" date="2019-02" db="EMBL/GenBank/DDBJ databases">
        <title>Deep-cultivation of Planctomycetes and their phenomic and genomic characterization uncovers novel biology.</title>
        <authorList>
            <person name="Wiegand S."/>
            <person name="Jogler M."/>
            <person name="Boedeker C."/>
            <person name="Pinto D."/>
            <person name="Vollmers J."/>
            <person name="Rivas-Marin E."/>
            <person name="Kohn T."/>
            <person name="Peeters S.H."/>
            <person name="Heuer A."/>
            <person name="Rast P."/>
            <person name="Oberbeckmann S."/>
            <person name="Bunk B."/>
            <person name="Jeske O."/>
            <person name="Meyerdierks A."/>
            <person name="Storesund J.E."/>
            <person name="Kallscheuer N."/>
            <person name="Luecker S."/>
            <person name="Lage O.M."/>
            <person name="Pohl T."/>
            <person name="Merkel B.J."/>
            <person name="Hornburger P."/>
            <person name="Mueller R.-W."/>
            <person name="Bruemmer F."/>
            <person name="Labrenz M."/>
            <person name="Spormann A.M."/>
            <person name="Op den Camp H."/>
            <person name="Overmann J."/>
            <person name="Amann R."/>
            <person name="Jetten M.S.M."/>
            <person name="Mascher T."/>
            <person name="Medema M.H."/>
            <person name="Devos D.P."/>
            <person name="Kaster A.-K."/>
            <person name="Ovreas L."/>
            <person name="Rohde M."/>
            <person name="Galperin M.Y."/>
            <person name="Jogler C."/>
        </authorList>
    </citation>
    <scope>NUCLEOTIDE SEQUENCE [LARGE SCALE GENOMIC DNA]</scope>
    <source>
        <strain evidence="3 4">V22</strain>
    </source>
</reference>
<evidence type="ECO:0000313" key="4">
    <source>
        <dbReference type="Proteomes" id="UP000319976"/>
    </source>
</evidence>
<dbReference type="EMBL" id="CP036316">
    <property type="protein sequence ID" value="QDT64394.1"/>
    <property type="molecule type" value="Genomic_DNA"/>
</dbReference>
<keyword evidence="2" id="KW-1133">Transmembrane helix</keyword>
<organism evidence="3 4">
    <name type="scientific">Calycomorphotria hydatis</name>
    <dbReference type="NCBI Taxonomy" id="2528027"/>
    <lineage>
        <taxon>Bacteria</taxon>
        <taxon>Pseudomonadati</taxon>
        <taxon>Planctomycetota</taxon>
        <taxon>Planctomycetia</taxon>
        <taxon>Planctomycetales</taxon>
        <taxon>Planctomycetaceae</taxon>
        <taxon>Calycomorphotria</taxon>
    </lineage>
</organism>
<name>A0A517T7P1_9PLAN</name>
<sequence length="187" mass="21495">MATSATKFKRGSKYVSHDIQGRMIRSFAMYWFVYHAALWHIMFVWEWLQLNIAMLGTNEQVSVGLLYLEFMYRHAPFLLCSLLVFPCVAFDLVRFTHRVAGPLIRFRNTLNAMAKGEPVRKIKLRKGDLLTELQDSFNNYLEAVDYPEPGDDKTANSKSTKGKELDERELDELAQAGGQVLEPSQAR</sequence>
<gene>
    <name evidence="3" type="ORF">V22_16280</name>
</gene>
<feature type="compositionally biased region" description="Basic and acidic residues" evidence="1">
    <location>
        <begin position="150"/>
        <end position="166"/>
    </location>
</feature>
<accession>A0A517T7P1</accession>
<keyword evidence="2" id="KW-0812">Transmembrane</keyword>
<protein>
    <recommendedName>
        <fullName evidence="5">HAMP domain-containing protein</fullName>
    </recommendedName>
</protein>
<evidence type="ECO:0000256" key="2">
    <source>
        <dbReference type="SAM" id="Phobius"/>
    </source>
</evidence>
<keyword evidence="4" id="KW-1185">Reference proteome</keyword>
<keyword evidence="2" id="KW-0472">Membrane</keyword>
<dbReference type="RefSeq" id="WP_145261520.1">
    <property type="nucleotide sequence ID" value="NZ_CP036316.1"/>
</dbReference>
<feature type="transmembrane region" description="Helical" evidence="2">
    <location>
        <begin position="75"/>
        <end position="95"/>
    </location>
</feature>
<dbReference type="AlphaFoldDB" id="A0A517T7P1"/>
<proteinExistence type="predicted"/>
<feature type="region of interest" description="Disordered" evidence="1">
    <location>
        <begin position="145"/>
        <end position="167"/>
    </location>
</feature>